<sequence length="911" mass="95334">MGRFAMSRSFIQVRDFAFVLFRRQSCRFGSLGAVSVLALVSALAPELAIAQAQATPPADAPPASSGTGEGEGDAQAATAPITVDAPPMVTASGTPGVDADGDGVDDNTGEILVIGTPIKGVVKADQPPIVTLDEDAIAAYGVSSIQELLSVLAPQTGSGRGRSSDGPVILLNGMRISSFREMRGLPPEAIRRVEVLPEEVALKYGYRPDQRVVNFILKDHYRAFTTETGASVPGNGSYTGLSEEATLVRIANKARLNVTGTLSSQGSITEAERGITQTQGSGSDVAGDPNPAAYRTLQPKTNSAALNATWSKPLAVGTGLTLNALVQRDFSRSWNGLNTVSLTDDAGNAVNRTTTAPEPLTTRTYTTTYSAGAGLNTGLGAWQLSLTADGSHVVTDTHIDRRADLSGLQDMVDAGTLSATGALPAGAIVGGDPDRAHSRTDSLTSLATINGQPFRLPGGEVSLTVKTGFAYSGIHSTDTRTTSGAINLQRGDAQVGFSLDLPITSHRENFGAFLGDLSVNFNAEAHRLSDFGGLYDFGGGLTWRPTQKLSFTATFIGAEAAPTLTNLGAPTTTTQNVAIYDFVKSQTVLATVTTGGNPDLLKQRQRDVKLAANWTLPFLSNSTFILEYFRNRSFNTTNSFPLLTAQVEAAFPGRVTRNANGDILSVDESPVTFAREESNSLRYGINLSGSFGTPDPAMARSRMGMMRGIMPPPGGRGGPPGGPGGPGGRAGAGGPGGPGGPRGPGGPGGPGGFDGRGRWNLSLTHTIMMMSRVQLTPGGTVYDLLGGSALSSTGVARHSIELEGGGFYRSFGLRVSGTYTGGARADSGTSNLDFHPIAKVNVRLFADLGRRPGVVRAVPFLKNARFSLSVNNLFNAIQKVTDQNGEIPLRYQAGYLDPVGRLFKVEFRKQF</sequence>
<dbReference type="PANTHER" id="PTHR47234:SF1">
    <property type="entry name" value="TONB-DEPENDENT RECEPTOR"/>
    <property type="match status" value="1"/>
</dbReference>
<gene>
    <name evidence="2" type="ORF">NUTIK01_26160</name>
</gene>
<feature type="region of interest" description="Disordered" evidence="1">
    <location>
        <begin position="268"/>
        <end position="290"/>
    </location>
</feature>
<organism evidence="2 3">
    <name type="scientific">Novosphingobium pituita</name>
    <dbReference type="NCBI Taxonomy" id="3056842"/>
    <lineage>
        <taxon>Bacteria</taxon>
        <taxon>Pseudomonadati</taxon>
        <taxon>Pseudomonadota</taxon>
        <taxon>Alphaproteobacteria</taxon>
        <taxon>Sphingomonadales</taxon>
        <taxon>Sphingomonadaceae</taxon>
        <taxon>Novosphingobium</taxon>
    </lineage>
</organism>
<accession>A0ABQ6P9C8</accession>
<dbReference type="Proteomes" id="UP001187221">
    <property type="component" value="Unassembled WGS sequence"/>
</dbReference>
<name>A0ABQ6P9C8_9SPHN</name>
<dbReference type="SUPFAM" id="SSF56935">
    <property type="entry name" value="Porins"/>
    <property type="match status" value="1"/>
</dbReference>
<dbReference type="Gene3D" id="2.170.130.10">
    <property type="entry name" value="TonB-dependent receptor, plug domain"/>
    <property type="match status" value="1"/>
</dbReference>
<keyword evidence="3" id="KW-1185">Reference proteome</keyword>
<evidence type="ECO:0008006" key="4">
    <source>
        <dbReference type="Google" id="ProtNLM"/>
    </source>
</evidence>
<dbReference type="EMBL" id="BTFW01000001">
    <property type="protein sequence ID" value="GMM61839.1"/>
    <property type="molecule type" value="Genomic_DNA"/>
</dbReference>
<reference evidence="2 3" key="1">
    <citation type="submission" date="2023-06" db="EMBL/GenBank/DDBJ databases">
        <title>Draft genome sequence of Novosphingobium sp. strain IK01.</title>
        <authorList>
            <person name="Hatamoto M."/>
            <person name="Ikarashi T."/>
            <person name="Yamaguchi T."/>
        </authorList>
    </citation>
    <scope>NUCLEOTIDE SEQUENCE [LARGE SCALE GENOMIC DNA]</scope>
    <source>
        <strain evidence="2 3">IK01</strain>
    </source>
</reference>
<dbReference type="PANTHER" id="PTHR47234">
    <property type="match status" value="1"/>
</dbReference>
<feature type="compositionally biased region" description="Gly residues" evidence="1">
    <location>
        <begin position="715"/>
        <end position="754"/>
    </location>
</feature>
<evidence type="ECO:0000256" key="1">
    <source>
        <dbReference type="SAM" id="MobiDB-lite"/>
    </source>
</evidence>
<protein>
    <recommendedName>
        <fullName evidence="4">TonB-dependent receptor</fullName>
    </recommendedName>
</protein>
<comment type="caution">
    <text evidence="2">The sequence shown here is derived from an EMBL/GenBank/DDBJ whole genome shotgun (WGS) entry which is preliminary data.</text>
</comment>
<evidence type="ECO:0000313" key="3">
    <source>
        <dbReference type="Proteomes" id="UP001187221"/>
    </source>
</evidence>
<proteinExistence type="predicted"/>
<feature type="region of interest" description="Disordered" evidence="1">
    <location>
        <begin position="709"/>
        <end position="757"/>
    </location>
</feature>
<evidence type="ECO:0000313" key="2">
    <source>
        <dbReference type="EMBL" id="GMM61839.1"/>
    </source>
</evidence>
<feature type="region of interest" description="Disordered" evidence="1">
    <location>
        <begin position="53"/>
        <end position="103"/>
    </location>
</feature>
<feature type="compositionally biased region" description="Low complexity" evidence="1">
    <location>
        <begin position="53"/>
        <end position="63"/>
    </location>
</feature>
<dbReference type="InterPro" id="IPR037066">
    <property type="entry name" value="Plug_dom_sf"/>
</dbReference>